<evidence type="ECO:0000256" key="3">
    <source>
        <dbReference type="ARBA" id="ARBA00022989"/>
    </source>
</evidence>
<dbReference type="Pfam" id="PF00083">
    <property type="entry name" value="Sugar_tr"/>
    <property type="match status" value="1"/>
</dbReference>
<keyword evidence="2 6" id="KW-0812">Transmembrane</keyword>
<evidence type="ECO:0000256" key="5">
    <source>
        <dbReference type="SAM" id="MobiDB-lite"/>
    </source>
</evidence>
<dbReference type="PANTHER" id="PTHR23508">
    <property type="entry name" value="CARBOXYLIC ACID TRANSPORTER PROTEIN HOMOLOG"/>
    <property type="match status" value="1"/>
</dbReference>
<dbReference type="InterPro" id="IPR036259">
    <property type="entry name" value="MFS_trans_sf"/>
</dbReference>
<dbReference type="GO" id="GO:0046943">
    <property type="term" value="F:carboxylic acid transmembrane transporter activity"/>
    <property type="evidence" value="ECO:0007669"/>
    <property type="project" value="TreeGrafter"/>
</dbReference>
<gene>
    <name evidence="8" type="primary">GIT2</name>
    <name evidence="8" type="ORF">VNI00_007820</name>
</gene>
<name>A0AAW0CZC7_9AGAR</name>
<feature type="transmembrane region" description="Helical" evidence="6">
    <location>
        <begin position="45"/>
        <end position="71"/>
    </location>
</feature>
<evidence type="ECO:0000256" key="6">
    <source>
        <dbReference type="SAM" id="Phobius"/>
    </source>
</evidence>
<feature type="domain" description="Major facilitator superfamily (MFS) profile" evidence="7">
    <location>
        <begin position="1"/>
        <end position="147"/>
    </location>
</feature>
<organism evidence="8 9">
    <name type="scientific">Paramarasmius palmivorus</name>
    <dbReference type="NCBI Taxonomy" id="297713"/>
    <lineage>
        <taxon>Eukaryota</taxon>
        <taxon>Fungi</taxon>
        <taxon>Dikarya</taxon>
        <taxon>Basidiomycota</taxon>
        <taxon>Agaricomycotina</taxon>
        <taxon>Agaricomycetes</taxon>
        <taxon>Agaricomycetidae</taxon>
        <taxon>Agaricales</taxon>
        <taxon>Marasmiineae</taxon>
        <taxon>Marasmiaceae</taxon>
        <taxon>Paramarasmius</taxon>
    </lineage>
</organism>
<dbReference type="InterPro" id="IPR020846">
    <property type="entry name" value="MFS_dom"/>
</dbReference>
<dbReference type="PROSITE" id="PS50850">
    <property type="entry name" value="MFS"/>
    <property type="match status" value="1"/>
</dbReference>
<protein>
    <submittedName>
        <fullName evidence="8">Glycerophosphoinositol permease</fullName>
    </submittedName>
</protein>
<keyword evidence="9" id="KW-1185">Reference proteome</keyword>
<dbReference type="AlphaFoldDB" id="A0AAW0CZC7"/>
<sequence>MPGTLGGAFLVDYLGPKNTMITGLLCQAAIGFIMSGAYTQLTEHVAAFAVVYGIFLSFGELGPGNCLGLLASKSSPTAVRGQFYGAAAAIGKVGAFVGTWVFPAISDDATRRFGTNAKEVNTIPFWIGSGLAILSALTTLFFIRPLSHDGMTEEDAKFREYLEQHGYDTSQMGLPGTTSETTITDDTSEDEKKVAV</sequence>
<reference evidence="8 9" key="1">
    <citation type="submission" date="2024-01" db="EMBL/GenBank/DDBJ databases">
        <title>A draft genome for a cacao thread blight-causing isolate of Paramarasmius palmivorus.</title>
        <authorList>
            <person name="Baruah I.K."/>
            <person name="Bukari Y."/>
            <person name="Amoako-Attah I."/>
            <person name="Meinhardt L.W."/>
            <person name="Bailey B.A."/>
            <person name="Cohen S.P."/>
        </authorList>
    </citation>
    <scope>NUCLEOTIDE SEQUENCE [LARGE SCALE GENOMIC DNA]</scope>
    <source>
        <strain evidence="8 9">GH-12</strain>
    </source>
</reference>
<comment type="subcellular location">
    <subcellularLocation>
        <location evidence="1">Membrane</location>
        <topology evidence="1">Multi-pass membrane protein</topology>
    </subcellularLocation>
</comment>
<feature type="transmembrane region" description="Helical" evidence="6">
    <location>
        <begin position="21"/>
        <end position="39"/>
    </location>
</feature>
<evidence type="ECO:0000256" key="1">
    <source>
        <dbReference type="ARBA" id="ARBA00004141"/>
    </source>
</evidence>
<dbReference type="Proteomes" id="UP001383192">
    <property type="component" value="Unassembled WGS sequence"/>
</dbReference>
<dbReference type="Gene3D" id="1.20.1250.20">
    <property type="entry name" value="MFS general substrate transporter like domains"/>
    <property type="match status" value="1"/>
</dbReference>
<evidence type="ECO:0000256" key="4">
    <source>
        <dbReference type="ARBA" id="ARBA00023136"/>
    </source>
</evidence>
<feature type="region of interest" description="Disordered" evidence="5">
    <location>
        <begin position="168"/>
        <end position="196"/>
    </location>
</feature>
<evidence type="ECO:0000259" key="7">
    <source>
        <dbReference type="PROSITE" id="PS50850"/>
    </source>
</evidence>
<dbReference type="GO" id="GO:0005886">
    <property type="term" value="C:plasma membrane"/>
    <property type="evidence" value="ECO:0007669"/>
    <property type="project" value="TreeGrafter"/>
</dbReference>
<dbReference type="EMBL" id="JAYKXP010000026">
    <property type="protein sequence ID" value="KAK7044104.1"/>
    <property type="molecule type" value="Genomic_DNA"/>
</dbReference>
<dbReference type="InterPro" id="IPR005828">
    <property type="entry name" value="MFS_sugar_transport-like"/>
</dbReference>
<feature type="transmembrane region" description="Helical" evidence="6">
    <location>
        <begin position="83"/>
        <end position="103"/>
    </location>
</feature>
<evidence type="ECO:0000256" key="2">
    <source>
        <dbReference type="ARBA" id="ARBA00022692"/>
    </source>
</evidence>
<proteinExistence type="predicted"/>
<keyword evidence="3 6" id="KW-1133">Transmembrane helix</keyword>
<feature type="transmembrane region" description="Helical" evidence="6">
    <location>
        <begin position="123"/>
        <end position="143"/>
    </location>
</feature>
<comment type="caution">
    <text evidence="8">The sequence shown here is derived from an EMBL/GenBank/DDBJ whole genome shotgun (WGS) entry which is preliminary data.</text>
</comment>
<dbReference type="PANTHER" id="PTHR23508:SF10">
    <property type="entry name" value="CARBOXYLIC ACID TRANSPORTER PROTEIN HOMOLOG"/>
    <property type="match status" value="1"/>
</dbReference>
<evidence type="ECO:0000313" key="9">
    <source>
        <dbReference type="Proteomes" id="UP001383192"/>
    </source>
</evidence>
<dbReference type="SUPFAM" id="SSF103473">
    <property type="entry name" value="MFS general substrate transporter"/>
    <property type="match status" value="1"/>
</dbReference>
<evidence type="ECO:0000313" key="8">
    <source>
        <dbReference type="EMBL" id="KAK7044104.1"/>
    </source>
</evidence>
<accession>A0AAW0CZC7</accession>
<keyword evidence="4 6" id="KW-0472">Membrane</keyword>